<protein>
    <recommendedName>
        <fullName evidence="4">Secreted protein</fullName>
    </recommendedName>
</protein>
<dbReference type="RefSeq" id="WP_344541748.1">
    <property type="nucleotide sequence ID" value="NZ_BAAATD010000004.1"/>
</dbReference>
<evidence type="ECO:0000313" key="2">
    <source>
        <dbReference type="EMBL" id="GAA2596794.1"/>
    </source>
</evidence>
<evidence type="ECO:0000313" key="3">
    <source>
        <dbReference type="Proteomes" id="UP001501509"/>
    </source>
</evidence>
<keyword evidence="1" id="KW-0732">Signal</keyword>
<feature type="signal peptide" evidence="1">
    <location>
        <begin position="1"/>
        <end position="27"/>
    </location>
</feature>
<feature type="chain" id="PRO_5047397624" description="Secreted protein" evidence="1">
    <location>
        <begin position="28"/>
        <end position="168"/>
    </location>
</feature>
<proteinExistence type="predicted"/>
<evidence type="ECO:0000256" key="1">
    <source>
        <dbReference type="SAM" id="SignalP"/>
    </source>
</evidence>
<sequence>MRRFAAVALSAGTLMAGMAAVSSPAQAADVVLTDSAGAASTAAAPTASAAARRWQPRNSYRNVNAWGTYSRNKSRVTVVGKLQDTRADGYTACVRFLFTETVGRRTYKYFSRHHIIGITPRGKRYAFDGKGTITIRTSAPYTHHAWVQECRRKKSNGKWSFGKGRQLY</sequence>
<comment type="caution">
    <text evidence="2">The sequence shown here is derived from an EMBL/GenBank/DDBJ whole genome shotgun (WGS) entry which is preliminary data.</text>
</comment>
<dbReference type="EMBL" id="BAAATD010000004">
    <property type="protein sequence ID" value="GAA2596794.1"/>
    <property type="molecule type" value="Genomic_DNA"/>
</dbReference>
<accession>A0ABN3PUJ3</accession>
<evidence type="ECO:0008006" key="4">
    <source>
        <dbReference type="Google" id="ProtNLM"/>
    </source>
</evidence>
<reference evidence="2 3" key="1">
    <citation type="journal article" date="2019" name="Int. J. Syst. Evol. Microbiol.">
        <title>The Global Catalogue of Microorganisms (GCM) 10K type strain sequencing project: providing services to taxonomists for standard genome sequencing and annotation.</title>
        <authorList>
            <consortium name="The Broad Institute Genomics Platform"/>
            <consortium name="The Broad Institute Genome Sequencing Center for Infectious Disease"/>
            <person name="Wu L."/>
            <person name="Ma J."/>
        </authorList>
    </citation>
    <scope>NUCLEOTIDE SEQUENCE [LARGE SCALE GENOMIC DNA]</scope>
    <source>
        <strain evidence="2 3">JCM 6833</strain>
    </source>
</reference>
<name>A0ABN3PUJ3_9ACTN</name>
<organism evidence="2 3">
    <name type="scientific">Actinomadura fulvescens</name>
    <dbReference type="NCBI Taxonomy" id="46160"/>
    <lineage>
        <taxon>Bacteria</taxon>
        <taxon>Bacillati</taxon>
        <taxon>Actinomycetota</taxon>
        <taxon>Actinomycetes</taxon>
        <taxon>Streptosporangiales</taxon>
        <taxon>Thermomonosporaceae</taxon>
        <taxon>Actinomadura</taxon>
    </lineage>
</organism>
<dbReference type="Proteomes" id="UP001501509">
    <property type="component" value="Unassembled WGS sequence"/>
</dbReference>
<keyword evidence="3" id="KW-1185">Reference proteome</keyword>
<gene>
    <name evidence="2" type="ORF">GCM10010411_32790</name>
</gene>